<accession>A0AAW1UVI8</accession>
<evidence type="ECO:0000313" key="3">
    <source>
        <dbReference type="Proteomes" id="UP001431783"/>
    </source>
</evidence>
<evidence type="ECO:0000313" key="2">
    <source>
        <dbReference type="EMBL" id="KAK9886853.1"/>
    </source>
</evidence>
<reference evidence="2 3" key="1">
    <citation type="submission" date="2023-03" db="EMBL/GenBank/DDBJ databases">
        <title>Genome insight into feeding habits of ladybird beetles.</title>
        <authorList>
            <person name="Li H.-S."/>
            <person name="Huang Y.-H."/>
            <person name="Pang H."/>
        </authorList>
    </citation>
    <scope>NUCLEOTIDE SEQUENCE [LARGE SCALE GENOMIC DNA]</scope>
    <source>
        <strain evidence="2">SYSU_2023b</strain>
        <tissue evidence="2">Whole body</tissue>
    </source>
</reference>
<feature type="region of interest" description="Disordered" evidence="1">
    <location>
        <begin position="1"/>
        <end position="51"/>
    </location>
</feature>
<keyword evidence="3" id="KW-1185">Reference proteome</keyword>
<gene>
    <name evidence="2" type="ORF">WA026_018502</name>
</gene>
<sequence>MEEFDDMDEVIDEMDENEEGKEEAEEDDEPKRKKAKTTNKHKRKNSSEEQSYQFVSFHIPQNCVRFANEFIFDSSKIEFIHDGSTGIDSRDPCVIFFTDA</sequence>
<dbReference type="Proteomes" id="UP001431783">
    <property type="component" value="Unassembled WGS sequence"/>
</dbReference>
<organism evidence="2 3">
    <name type="scientific">Henosepilachna vigintioctopunctata</name>
    <dbReference type="NCBI Taxonomy" id="420089"/>
    <lineage>
        <taxon>Eukaryota</taxon>
        <taxon>Metazoa</taxon>
        <taxon>Ecdysozoa</taxon>
        <taxon>Arthropoda</taxon>
        <taxon>Hexapoda</taxon>
        <taxon>Insecta</taxon>
        <taxon>Pterygota</taxon>
        <taxon>Neoptera</taxon>
        <taxon>Endopterygota</taxon>
        <taxon>Coleoptera</taxon>
        <taxon>Polyphaga</taxon>
        <taxon>Cucujiformia</taxon>
        <taxon>Coccinelloidea</taxon>
        <taxon>Coccinellidae</taxon>
        <taxon>Epilachninae</taxon>
        <taxon>Epilachnini</taxon>
        <taxon>Henosepilachna</taxon>
    </lineage>
</organism>
<evidence type="ECO:0000256" key="1">
    <source>
        <dbReference type="SAM" id="MobiDB-lite"/>
    </source>
</evidence>
<feature type="compositionally biased region" description="Basic residues" evidence="1">
    <location>
        <begin position="32"/>
        <end position="44"/>
    </location>
</feature>
<dbReference type="EMBL" id="JARQZJ010000102">
    <property type="protein sequence ID" value="KAK9886853.1"/>
    <property type="molecule type" value="Genomic_DNA"/>
</dbReference>
<protein>
    <submittedName>
        <fullName evidence="2">Uncharacterized protein</fullName>
    </submittedName>
</protein>
<name>A0AAW1UVI8_9CUCU</name>
<dbReference type="AlphaFoldDB" id="A0AAW1UVI8"/>
<feature type="compositionally biased region" description="Acidic residues" evidence="1">
    <location>
        <begin position="1"/>
        <end position="28"/>
    </location>
</feature>
<comment type="caution">
    <text evidence="2">The sequence shown here is derived from an EMBL/GenBank/DDBJ whole genome shotgun (WGS) entry which is preliminary data.</text>
</comment>
<proteinExistence type="predicted"/>